<protein>
    <submittedName>
        <fullName evidence="1">GTPase-activating protein S13</fullName>
    </submittedName>
</protein>
<dbReference type="EMBL" id="JAWDJW010000203">
    <property type="protein sequence ID" value="KAK3081321.1"/>
    <property type="molecule type" value="Genomic_DNA"/>
</dbReference>
<accession>A0ACC3DWZ9</accession>
<keyword evidence="2" id="KW-1185">Reference proteome</keyword>
<evidence type="ECO:0000313" key="1">
    <source>
        <dbReference type="EMBL" id="KAK3081321.1"/>
    </source>
</evidence>
<organism evidence="1 2">
    <name type="scientific">Coniosporium uncinatum</name>
    <dbReference type="NCBI Taxonomy" id="93489"/>
    <lineage>
        <taxon>Eukaryota</taxon>
        <taxon>Fungi</taxon>
        <taxon>Dikarya</taxon>
        <taxon>Ascomycota</taxon>
        <taxon>Pezizomycotina</taxon>
        <taxon>Dothideomycetes</taxon>
        <taxon>Dothideomycetes incertae sedis</taxon>
        <taxon>Coniosporium</taxon>
    </lineage>
</organism>
<comment type="caution">
    <text evidence="1">The sequence shown here is derived from an EMBL/GenBank/DDBJ whole genome shotgun (WGS) entry which is preliminary data.</text>
</comment>
<proteinExistence type="predicted"/>
<gene>
    <name evidence="1" type="primary">SEC13</name>
    <name evidence="1" type="ORF">LTS18_007964</name>
</gene>
<dbReference type="Proteomes" id="UP001186974">
    <property type="component" value="Unassembled WGS sequence"/>
</dbReference>
<evidence type="ECO:0000313" key="2">
    <source>
        <dbReference type="Proteomes" id="UP001186974"/>
    </source>
</evidence>
<reference evidence="1" key="1">
    <citation type="submission" date="2024-09" db="EMBL/GenBank/DDBJ databases">
        <title>Black Yeasts Isolated from many extreme environments.</title>
        <authorList>
            <person name="Coleine C."/>
            <person name="Stajich J.E."/>
            <person name="Selbmann L."/>
        </authorList>
    </citation>
    <scope>NUCLEOTIDE SEQUENCE</scope>
    <source>
        <strain evidence="1">CCFEE 5737</strain>
    </source>
</reference>
<sequence length="113" mass="12824">MVMYSPETKSYNRIASLSGHTDWVRDVSWSPTILSKTYIASASQDKSVRIWSSSDPSGQKWEESAKLDFPEVAWRCSWSLSGNVLAVSTGDNRVSLYKQKLTGKWELMKTIEE</sequence>
<name>A0ACC3DWZ9_9PEZI</name>